<dbReference type="AlphaFoldDB" id="A0A166I3I1"/>
<evidence type="ECO:0000256" key="1">
    <source>
        <dbReference type="SAM" id="Phobius"/>
    </source>
</evidence>
<keyword evidence="1" id="KW-0472">Membrane</keyword>
<organism evidence="2 3">
    <name type="scientific">Nodularia spumigena CENA596</name>
    <dbReference type="NCBI Taxonomy" id="1819295"/>
    <lineage>
        <taxon>Bacteria</taxon>
        <taxon>Bacillati</taxon>
        <taxon>Cyanobacteriota</taxon>
        <taxon>Cyanophyceae</taxon>
        <taxon>Nostocales</taxon>
        <taxon>Nodulariaceae</taxon>
        <taxon>Nodularia</taxon>
    </lineage>
</organism>
<name>A0A166I3I1_NODSP</name>
<proteinExistence type="predicted"/>
<feature type="transmembrane region" description="Helical" evidence="1">
    <location>
        <begin position="7"/>
        <end position="27"/>
    </location>
</feature>
<dbReference type="EMBL" id="LWAJ01000278">
    <property type="protein sequence ID" value="KZL47820.1"/>
    <property type="molecule type" value="Genomic_DNA"/>
</dbReference>
<feature type="transmembrane region" description="Helical" evidence="1">
    <location>
        <begin position="33"/>
        <end position="57"/>
    </location>
</feature>
<reference evidence="2 3" key="1">
    <citation type="submission" date="2016-04" db="EMBL/GenBank/DDBJ databases">
        <title>Draft Genome Assembly of the Bloom-forming Cyanobacterium Nodularia spumigena Strain CENA596 in Shrimp Production Ponds.</title>
        <authorList>
            <person name="Popin R.V."/>
            <person name="Rigonato J."/>
            <person name="Abreu V.A."/>
            <person name="Andreote A.P."/>
            <person name="Silveira S.B."/>
            <person name="Odebrecht C."/>
            <person name="Fiore M.F."/>
        </authorList>
    </citation>
    <scope>NUCLEOTIDE SEQUENCE [LARGE SCALE GENOMIC DNA]</scope>
    <source>
        <strain evidence="2 3">CENA596</strain>
    </source>
</reference>
<evidence type="ECO:0000313" key="3">
    <source>
        <dbReference type="Proteomes" id="UP000076555"/>
    </source>
</evidence>
<accession>A0A166I3I1</accession>
<sequence length="139" mass="14794">MIKVDEIVKQLAGLGLPGSILLILAFASSGSNAAIVAVLTAAGGPFGILGGIGLLGLTKVVGDLIANYGIEAIFKAVYSERGKTETLRSLFYEIQDLPICQELKLKLQNHLKSESKKYLPSLRTVNISCVKIENSHALN</sequence>
<keyword evidence="1" id="KW-1133">Transmembrane helix</keyword>
<dbReference type="OrthoDB" id="493568at2"/>
<keyword evidence="1" id="KW-0812">Transmembrane</keyword>
<dbReference type="Proteomes" id="UP000076555">
    <property type="component" value="Unassembled WGS sequence"/>
</dbReference>
<protein>
    <submittedName>
        <fullName evidence="2">Uncharacterized protein</fullName>
    </submittedName>
</protein>
<comment type="caution">
    <text evidence="2">The sequence shown here is derived from an EMBL/GenBank/DDBJ whole genome shotgun (WGS) entry which is preliminary data.</text>
</comment>
<gene>
    <name evidence="2" type="ORF">A2T98_21200</name>
</gene>
<evidence type="ECO:0000313" key="2">
    <source>
        <dbReference type="EMBL" id="KZL47820.1"/>
    </source>
</evidence>